<name>A0A0U1KUR1_9FIRM</name>
<keyword evidence="1" id="KW-0808">Transferase</keyword>
<protein>
    <submittedName>
        <fullName evidence="1">Lysine-N-methylase</fullName>
        <ecNumber evidence="1">2.1.1.-</ecNumber>
    </submittedName>
</protein>
<organism evidence="1 2">
    <name type="scientific">Sporomusa ovata</name>
    <dbReference type="NCBI Taxonomy" id="2378"/>
    <lineage>
        <taxon>Bacteria</taxon>
        <taxon>Bacillati</taxon>
        <taxon>Bacillota</taxon>
        <taxon>Negativicutes</taxon>
        <taxon>Selenomonadales</taxon>
        <taxon>Sporomusaceae</taxon>
        <taxon>Sporomusa</taxon>
    </lineage>
</organism>
<accession>A0A0U1KUR1</accession>
<dbReference type="Proteomes" id="UP000049855">
    <property type="component" value="Unassembled WGS sequence"/>
</dbReference>
<keyword evidence="2" id="KW-1185">Reference proteome</keyword>
<evidence type="ECO:0000313" key="2">
    <source>
        <dbReference type="Proteomes" id="UP000049855"/>
    </source>
</evidence>
<dbReference type="GO" id="GO:0008168">
    <property type="term" value="F:methyltransferase activity"/>
    <property type="evidence" value="ECO:0007669"/>
    <property type="project" value="UniProtKB-KW"/>
</dbReference>
<evidence type="ECO:0000313" key="1">
    <source>
        <dbReference type="EMBL" id="CQR70434.1"/>
    </source>
</evidence>
<reference evidence="2" key="1">
    <citation type="submission" date="2015-03" db="EMBL/GenBank/DDBJ databases">
        <authorList>
            <person name="Nijsse Bart"/>
        </authorList>
    </citation>
    <scope>NUCLEOTIDE SEQUENCE [LARGE SCALE GENOMIC DNA]</scope>
</reference>
<dbReference type="NCBIfam" id="NF038110">
    <property type="entry name" value="Lys_methyl_FliB"/>
    <property type="match status" value="1"/>
</dbReference>
<dbReference type="EMBL" id="CTRP01000003">
    <property type="protein sequence ID" value="CQR70434.1"/>
    <property type="molecule type" value="Genomic_DNA"/>
</dbReference>
<dbReference type="EC" id="2.1.1.-" evidence="1"/>
<dbReference type="GO" id="GO:0032259">
    <property type="term" value="P:methylation"/>
    <property type="evidence" value="ECO:0007669"/>
    <property type="project" value="UniProtKB-KW"/>
</dbReference>
<dbReference type="RefSeq" id="WP_021169168.1">
    <property type="nucleotide sequence ID" value="NZ_CTRP01000003.1"/>
</dbReference>
<sequence length="413" mass="48182">MSGKMRKLLVPQYVRQFRCIGTNCEDTCCIGWQVAIDKDTFKRYRACTDKELRHQMEAKVTRQRTEPSNENYAKIKLNEDGSCPFLATDKLCIIQYKLGEGYLSHVCSTYPRLTNKVNGIVEKSLTMSCPEALRLALLNPELMEFDETEENTAACNMIGREFTTDAPNTIPVVRYFWQLRIFCISLLQNRSYRVWQRLTILGLFCRSLDQLLGDAKAHEIPGLIDTYLDYLNNDSFRCEMKNIPNAVTIQMKLMKELADTRLFQGIASKRFYECFGEFLAGIEYIAEDSKENIGQRYAAAYVQYYQPFMDEREYVLENYLVNYVFKSLFPLGQSKHVFDNYTMLVVHYALIKLFLIGMAGFHKENFGIEHVVKLIQSFSREIEHNYPFLKLILDLFRENGYNTMPYMAILIKN</sequence>
<gene>
    <name evidence="1" type="ORF">SpAn4DRAFT_1403</name>
</gene>
<proteinExistence type="predicted"/>
<keyword evidence="1" id="KW-0489">Methyltransferase</keyword>
<dbReference type="AlphaFoldDB" id="A0A0U1KUR1"/>